<gene>
    <name evidence="3" type="ORF">JY500_05235</name>
</gene>
<dbReference type="SUPFAM" id="SSF48452">
    <property type="entry name" value="TPR-like"/>
    <property type="match status" value="1"/>
</dbReference>
<accession>A0ABX7MBP4</accession>
<dbReference type="PROSITE" id="PS50005">
    <property type="entry name" value="TPR"/>
    <property type="match status" value="1"/>
</dbReference>
<feature type="chain" id="PRO_5045816005" evidence="2">
    <location>
        <begin position="34"/>
        <end position="301"/>
    </location>
</feature>
<evidence type="ECO:0000313" key="3">
    <source>
        <dbReference type="EMBL" id="QSI78049.1"/>
    </source>
</evidence>
<feature type="repeat" description="TPR" evidence="1">
    <location>
        <begin position="193"/>
        <end position="226"/>
    </location>
</feature>
<proteinExistence type="predicted"/>
<dbReference type="InterPro" id="IPR011990">
    <property type="entry name" value="TPR-like_helical_dom_sf"/>
</dbReference>
<keyword evidence="2" id="KW-0732">Signal</keyword>
<evidence type="ECO:0000256" key="1">
    <source>
        <dbReference type="PROSITE-ProRule" id="PRU00339"/>
    </source>
</evidence>
<dbReference type="EMBL" id="CP071060">
    <property type="protein sequence ID" value="QSI78049.1"/>
    <property type="molecule type" value="Genomic_DNA"/>
</dbReference>
<keyword evidence="4" id="KW-1185">Reference proteome</keyword>
<reference evidence="3 4" key="1">
    <citation type="submission" date="2021-02" db="EMBL/GenBank/DDBJ databases">
        <title>Niveibacterium changnyeongensis HC41.</title>
        <authorList>
            <person name="Kang M."/>
        </authorList>
    </citation>
    <scope>NUCLEOTIDE SEQUENCE [LARGE SCALE GENOMIC DNA]</scope>
    <source>
        <strain evidence="3 4">HC41</strain>
    </source>
</reference>
<dbReference type="Gene3D" id="1.25.40.10">
    <property type="entry name" value="Tetratricopeptide repeat domain"/>
    <property type="match status" value="1"/>
</dbReference>
<dbReference type="Proteomes" id="UP000663570">
    <property type="component" value="Chromosome"/>
</dbReference>
<dbReference type="Pfam" id="PF13424">
    <property type="entry name" value="TPR_12"/>
    <property type="match status" value="1"/>
</dbReference>
<organism evidence="3 4">
    <name type="scientific">Niveibacterium microcysteis</name>
    <dbReference type="NCBI Taxonomy" id="2811415"/>
    <lineage>
        <taxon>Bacteria</taxon>
        <taxon>Pseudomonadati</taxon>
        <taxon>Pseudomonadota</taxon>
        <taxon>Betaproteobacteria</taxon>
        <taxon>Rhodocyclales</taxon>
        <taxon>Rhodocyclaceae</taxon>
        <taxon>Niveibacterium</taxon>
    </lineage>
</organism>
<name>A0ABX7MBP4_9RHOO</name>
<feature type="signal peptide" evidence="2">
    <location>
        <begin position="1"/>
        <end position="33"/>
    </location>
</feature>
<keyword evidence="1" id="KW-0802">TPR repeat</keyword>
<evidence type="ECO:0000256" key="2">
    <source>
        <dbReference type="SAM" id="SignalP"/>
    </source>
</evidence>
<evidence type="ECO:0000313" key="4">
    <source>
        <dbReference type="Proteomes" id="UP000663570"/>
    </source>
</evidence>
<dbReference type="RefSeq" id="WP_206255316.1">
    <property type="nucleotide sequence ID" value="NZ_CP071060.1"/>
</dbReference>
<protein>
    <submittedName>
        <fullName evidence="3">Tetratricopeptide repeat protein</fullName>
    </submittedName>
</protein>
<sequence>MSDRLHGSSANILKRPTACGLLWLSLLSPPAMALDITSLWDFGNPTLSEQRFRDALNGASADEALILQTQIARSYGLRNEAERGRALLASISEAAKHASPEVRARYALELGRTWASAAHTPESQTAETRETARRLYTEAFETARDAKLDYLAIDALHMMAFVDTAPEAQLAWDLKALAYMESSPQAEAKRWEGSLRNNIGYALHEQGRYDEAMAQFRLALAAREREGKAERIREAWWMIAWTLRAQGKLDDALAIQLRLASEADAAGKPDPDVFEELELLYRAKGDETRATAYAAKRQAAG</sequence>
<dbReference type="InterPro" id="IPR019734">
    <property type="entry name" value="TPR_rpt"/>
</dbReference>